<name>A0A3M7M567_9PLEO</name>
<protein>
    <submittedName>
        <fullName evidence="2">Gpi anchored</fullName>
    </submittedName>
</protein>
<proteinExistence type="predicted"/>
<dbReference type="OrthoDB" id="5382170at2759"/>
<reference evidence="2 3" key="1">
    <citation type="journal article" date="2014" name="PLoS ONE">
        <title>De novo Genome Assembly of the Fungal Plant Pathogen Pyrenophora semeniperda.</title>
        <authorList>
            <person name="Soliai M.M."/>
            <person name="Meyer S.E."/>
            <person name="Udall J.A."/>
            <person name="Elzinga D.E."/>
            <person name="Hermansen R.A."/>
            <person name="Bodily P.M."/>
            <person name="Hart A.A."/>
            <person name="Coleman C.E."/>
        </authorList>
    </citation>
    <scope>NUCLEOTIDE SEQUENCE [LARGE SCALE GENOMIC DNA]</scope>
    <source>
        <strain evidence="2 3">CCB06</strain>
        <tissue evidence="2">Mycelium</tissue>
    </source>
</reference>
<dbReference type="EMBL" id="KE747818">
    <property type="protein sequence ID" value="RMZ69616.1"/>
    <property type="molecule type" value="Genomic_DNA"/>
</dbReference>
<dbReference type="InterPro" id="IPR054293">
    <property type="entry name" value="DUF7029"/>
</dbReference>
<dbReference type="AlphaFoldDB" id="A0A3M7M567"/>
<feature type="domain" description="DUF7029" evidence="1">
    <location>
        <begin position="37"/>
        <end position="133"/>
    </location>
</feature>
<evidence type="ECO:0000259" key="1">
    <source>
        <dbReference type="Pfam" id="PF22974"/>
    </source>
</evidence>
<dbReference type="Pfam" id="PF22974">
    <property type="entry name" value="DUF7029"/>
    <property type="match status" value="1"/>
</dbReference>
<evidence type="ECO:0000313" key="2">
    <source>
        <dbReference type="EMBL" id="RMZ69616.1"/>
    </source>
</evidence>
<evidence type="ECO:0000313" key="3">
    <source>
        <dbReference type="Proteomes" id="UP000265663"/>
    </source>
</evidence>
<keyword evidence="3" id="KW-1185">Reference proteome</keyword>
<accession>A0A3M7M567</accession>
<organism evidence="2 3">
    <name type="scientific">Pyrenophora seminiperda CCB06</name>
    <dbReference type="NCBI Taxonomy" id="1302712"/>
    <lineage>
        <taxon>Eukaryota</taxon>
        <taxon>Fungi</taxon>
        <taxon>Dikarya</taxon>
        <taxon>Ascomycota</taxon>
        <taxon>Pezizomycotina</taxon>
        <taxon>Dothideomycetes</taxon>
        <taxon>Pleosporomycetidae</taxon>
        <taxon>Pleosporales</taxon>
        <taxon>Pleosporineae</taxon>
        <taxon>Pleosporaceae</taxon>
        <taxon>Pyrenophora</taxon>
    </lineage>
</organism>
<gene>
    <name evidence="2" type="ORF">GMOD_00006449</name>
</gene>
<dbReference type="Proteomes" id="UP000265663">
    <property type="component" value="Unassembled WGS sequence"/>
</dbReference>
<sequence>MWTVSCFIQAQTISADNVVEENVWSNGETFASQVKIASQRPVLNLEEHEHHLQDVQCGADGIKLHFVDTSSARDARAACHGADGGLVITSHDSCNKEGERSVYRVNDVSFSEDGQALELAVTRTTWQAAFDHVDIAFGHTKDEHLYRRHADFARIRKRQNSLAIPSDTPDNVTTVAFDLKSEILNSTFNVKDFLKGVVDVNVPNAPIEIGCKVCSTRGQLALTQGAFKIDASQIDLIPDIFQGGDDGKSINSVITGGFMELVATGLGARMELFARPTQSGSFEVALFSVPIVGFVIPGIGQAGAVFTPSIAAEFQTSGTLEVNYGLDLTVPDGSSLRVEITDLGKSRLTGFQDTALTPLPINVNVTNAEILLGLAFKPSIPIGFKFLDQLNAEVTATVNLPRLDAKLSSNIAQNCGNSSNSTAPFSNKTAILSAQLLALGPIALVEANVSLSMDLALDVKIPVLPPGFNAFNVAKNIFTTVFPLVKGCASPSTAFNNAKGIKAPPPPAGTVNQTTTAMAAMYVTATGKALNSTSTVVTSYHTTRKVNDTAPTLAPGITFLLPNSQTVEATSTARNTTTKLASSTTAATTARSSTAAVTSKAASRTHKTTAVLSSEAASATLWANTTTTKVSTRTISSTRLSLNSTTTSKTTIAATSTRATLTTSSCAAPMVVTVTATVTSTITAKMTIPPAKATSRAFEIPLTSILSSMGVMSDASAASQSSAAASSSSSQAAIASAAPSLLVSSSPASIVSSATTSTAISTTAAAAAEILPPLAPIVTMNTGFLLPNNTSAVPVQQTGITEFTGTAAHGVKMSKEGLRWQVGLVGLSVLFVVWG</sequence>